<dbReference type="Proteomes" id="UP001165960">
    <property type="component" value="Unassembled WGS sequence"/>
</dbReference>
<protein>
    <submittedName>
        <fullName evidence="1">Uncharacterized protein</fullName>
    </submittedName>
</protein>
<accession>A0ACC2SKG6</accession>
<name>A0ACC2SKG6_9FUNG</name>
<dbReference type="EMBL" id="QTSX02004987">
    <property type="protein sequence ID" value="KAJ9062868.1"/>
    <property type="molecule type" value="Genomic_DNA"/>
</dbReference>
<keyword evidence="2" id="KW-1185">Reference proteome</keyword>
<gene>
    <name evidence="1" type="ORF">DSO57_1005990</name>
</gene>
<proteinExistence type="predicted"/>
<evidence type="ECO:0000313" key="2">
    <source>
        <dbReference type="Proteomes" id="UP001165960"/>
    </source>
</evidence>
<comment type="caution">
    <text evidence="1">The sequence shown here is derived from an EMBL/GenBank/DDBJ whole genome shotgun (WGS) entry which is preliminary data.</text>
</comment>
<evidence type="ECO:0000313" key="1">
    <source>
        <dbReference type="EMBL" id="KAJ9062868.1"/>
    </source>
</evidence>
<organism evidence="1 2">
    <name type="scientific">Entomophthora muscae</name>
    <dbReference type="NCBI Taxonomy" id="34485"/>
    <lineage>
        <taxon>Eukaryota</taxon>
        <taxon>Fungi</taxon>
        <taxon>Fungi incertae sedis</taxon>
        <taxon>Zoopagomycota</taxon>
        <taxon>Entomophthoromycotina</taxon>
        <taxon>Entomophthoromycetes</taxon>
        <taxon>Entomophthorales</taxon>
        <taxon>Entomophthoraceae</taxon>
        <taxon>Entomophthora</taxon>
    </lineage>
</organism>
<sequence length="169" mass="18720">MASMESIIFKACKEPEAASEIEQLGYPADEAASLEALQCRYELAPELFYGAYREGALIGFVSATKSASDALDHQSMSSHNPTGSLICLHSVCVHPTYQRCGVATQLMTQFIEYVTRMKNEGTPLKKIAIISHDHLLGWYQKLGFKLLGPSSVAHGPNPWFDLEYELESF</sequence>
<reference evidence="1" key="1">
    <citation type="submission" date="2022-04" db="EMBL/GenBank/DDBJ databases">
        <title>Genome of the entomopathogenic fungus Entomophthora muscae.</title>
        <authorList>
            <person name="Elya C."/>
            <person name="Lovett B.R."/>
            <person name="Lee E."/>
            <person name="Macias A.M."/>
            <person name="Hajek A.E."/>
            <person name="De Bivort B.L."/>
            <person name="Kasson M.T."/>
            <person name="De Fine Licht H.H."/>
            <person name="Stajich J.E."/>
        </authorList>
    </citation>
    <scope>NUCLEOTIDE SEQUENCE</scope>
    <source>
        <strain evidence="1">Berkeley</strain>
    </source>
</reference>